<evidence type="ECO:0000256" key="1">
    <source>
        <dbReference type="SAM" id="MobiDB-lite"/>
    </source>
</evidence>
<accession>A0A2I1GFX8</accession>
<dbReference type="Proteomes" id="UP000234323">
    <property type="component" value="Unassembled WGS sequence"/>
</dbReference>
<comment type="caution">
    <text evidence="2">The sequence shown here is derived from an EMBL/GenBank/DDBJ whole genome shotgun (WGS) entry which is preliminary data.</text>
</comment>
<dbReference type="EMBL" id="LLXI01000390">
    <property type="protein sequence ID" value="PKY45510.1"/>
    <property type="molecule type" value="Genomic_DNA"/>
</dbReference>
<protein>
    <submittedName>
        <fullName evidence="2">Uncharacterized protein</fullName>
    </submittedName>
</protein>
<feature type="region of interest" description="Disordered" evidence="1">
    <location>
        <begin position="65"/>
        <end position="84"/>
    </location>
</feature>
<evidence type="ECO:0000313" key="3">
    <source>
        <dbReference type="Proteomes" id="UP000234323"/>
    </source>
</evidence>
<gene>
    <name evidence="2" type="ORF">RhiirA4_460116</name>
</gene>
<evidence type="ECO:0000313" key="2">
    <source>
        <dbReference type="EMBL" id="PKY45510.1"/>
    </source>
</evidence>
<keyword evidence="3" id="KW-1185">Reference proteome</keyword>
<proteinExistence type="predicted"/>
<dbReference type="AlphaFoldDB" id="A0A2I1GFX8"/>
<name>A0A2I1GFX8_9GLOM</name>
<reference evidence="2 3" key="1">
    <citation type="submission" date="2015-10" db="EMBL/GenBank/DDBJ databases">
        <title>Genome analyses suggest a sexual origin of heterokaryosis in a supposedly ancient asexual fungus.</title>
        <authorList>
            <person name="Ropars J."/>
            <person name="Sedzielewska K."/>
            <person name="Noel J."/>
            <person name="Charron P."/>
            <person name="Farinelli L."/>
            <person name="Marton T."/>
            <person name="Kruger M."/>
            <person name="Pelin A."/>
            <person name="Brachmann A."/>
            <person name="Corradi N."/>
        </authorList>
    </citation>
    <scope>NUCLEOTIDE SEQUENCE [LARGE SCALE GENOMIC DNA]</scope>
    <source>
        <strain evidence="2 3">A4</strain>
    </source>
</reference>
<sequence>MEVNKFRKNLLDEDLPPRKLLPIKEYTTPEKVSNKKPTVLKKEVADKKEKEVLLMDLKMKDDEREENLVKKEGGDRSIAEEHDRSIAMVVGQQLHRKLSGRDILESNHIQSNKKQVVERDTLIQEYKAKTARTSVDDIPDGVLEQFKRSQFKDGPFKLDYSTIIGNSNNEVYEDNREIKGESATASQSAKDIHS</sequence>
<organism evidence="2 3">
    <name type="scientific">Rhizophagus irregularis</name>
    <dbReference type="NCBI Taxonomy" id="588596"/>
    <lineage>
        <taxon>Eukaryota</taxon>
        <taxon>Fungi</taxon>
        <taxon>Fungi incertae sedis</taxon>
        <taxon>Mucoromycota</taxon>
        <taxon>Glomeromycotina</taxon>
        <taxon>Glomeromycetes</taxon>
        <taxon>Glomerales</taxon>
        <taxon>Glomeraceae</taxon>
        <taxon>Rhizophagus</taxon>
    </lineage>
</organism>